<dbReference type="PROSITE" id="PS50812">
    <property type="entry name" value="PWWP"/>
    <property type="match status" value="1"/>
</dbReference>
<dbReference type="Pfam" id="PF00505">
    <property type="entry name" value="HMG_box"/>
    <property type="match status" value="1"/>
</dbReference>
<feature type="compositionally biased region" description="Low complexity" evidence="6">
    <location>
        <begin position="368"/>
        <end position="382"/>
    </location>
</feature>
<dbReference type="Gene3D" id="3.30.40.10">
    <property type="entry name" value="Zinc/RING finger domain, C3HC4 (zinc finger)"/>
    <property type="match status" value="1"/>
</dbReference>
<name>A0A7S1V4E8_9EUKA</name>
<evidence type="ECO:0000259" key="7">
    <source>
        <dbReference type="PROSITE" id="PS50118"/>
    </source>
</evidence>
<dbReference type="PROSITE" id="PS50118">
    <property type="entry name" value="HMG_BOX_2"/>
    <property type="match status" value="1"/>
</dbReference>
<dbReference type="GO" id="GO:0003677">
    <property type="term" value="F:DNA binding"/>
    <property type="evidence" value="ECO:0007669"/>
    <property type="project" value="UniProtKB-UniRule"/>
</dbReference>
<feature type="region of interest" description="Disordered" evidence="6">
    <location>
        <begin position="368"/>
        <end position="407"/>
    </location>
</feature>
<dbReference type="InterPro" id="IPR013083">
    <property type="entry name" value="Znf_RING/FYVE/PHD"/>
</dbReference>
<dbReference type="InterPro" id="IPR019787">
    <property type="entry name" value="Znf_PHD-finger"/>
</dbReference>
<keyword evidence="5" id="KW-0539">Nucleus</keyword>
<feature type="compositionally biased region" description="Low complexity" evidence="6">
    <location>
        <begin position="33"/>
        <end position="46"/>
    </location>
</feature>
<reference evidence="9" key="1">
    <citation type="submission" date="2021-01" db="EMBL/GenBank/DDBJ databases">
        <authorList>
            <person name="Corre E."/>
            <person name="Pelletier E."/>
            <person name="Niang G."/>
            <person name="Scheremetjew M."/>
            <person name="Finn R."/>
            <person name="Kale V."/>
            <person name="Holt S."/>
            <person name="Cochrane G."/>
            <person name="Meng A."/>
            <person name="Brown T."/>
            <person name="Cohen L."/>
        </authorList>
    </citation>
    <scope>NUCLEOTIDE SEQUENCE</scope>
    <source>
        <strain evidence="9">ATCC 50979</strain>
    </source>
</reference>
<protein>
    <recommendedName>
        <fullName evidence="10">PWWP domain-containing protein</fullName>
    </recommendedName>
</protein>
<dbReference type="PANTHER" id="PTHR46462:SF3">
    <property type="entry name" value="UPSET, ISOFORM A"/>
    <property type="match status" value="1"/>
</dbReference>
<keyword evidence="3" id="KW-0862">Zinc</keyword>
<feature type="compositionally biased region" description="Polar residues" evidence="6">
    <location>
        <begin position="246"/>
        <end position="256"/>
    </location>
</feature>
<dbReference type="CDD" id="cd15489">
    <property type="entry name" value="PHD_SF"/>
    <property type="match status" value="1"/>
</dbReference>
<dbReference type="InterPro" id="IPR001965">
    <property type="entry name" value="Znf_PHD"/>
</dbReference>
<dbReference type="InterPro" id="IPR036910">
    <property type="entry name" value="HMG_box_dom_sf"/>
</dbReference>
<evidence type="ECO:0000259" key="8">
    <source>
        <dbReference type="PROSITE" id="PS50812"/>
    </source>
</evidence>
<evidence type="ECO:0000256" key="1">
    <source>
        <dbReference type="ARBA" id="ARBA00022723"/>
    </source>
</evidence>
<accession>A0A7S1V4E8</accession>
<dbReference type="Gene3D" id="1.10.30.10">
    <property type="entry name" value="High mobility group box domain"/>
    <property type="match status" value="1"/>
</dbReference>
<dbReference type="Pfam" id="PF00855">
    <property type="entry name" value="PWWP"/>
    <property type="match status" value="1"/>
</dbReference>
<dbReference type="AlphaFoldDB" id="A0A7S1V4E8"/>
<dbReference type="GO" id="GO:0005634">
    <property type="term" value="C:nucleus"/>
    <property type="evidence" value="ECO:0007669"/>
    <property type="project" value="UniProtKB-UniRule"/>
</dbReference>
<feature type="DNA-binding region" description="HMG box" evidence="5">
    <location>
        <begin position="318"/>
        <end position="357"/>
    </location>
</feature>
<feature type="region of interest" description="Disordered" evidence="6">
    <location>
        <begin position="1"/>
        <end position="61"/>
    </location>
</feature>
<dbReference type="CDD" id="cd05162">
    <property type="entry name" value="PWWP"/>
    <property type="match status" value="1"/>
</dbReference>
<dbReference type="InterPro" id="IPR011011">
    <property type="entry name" value="Znf_FYVE_PHD"/>
</dbReference>
<dbReference type="InterPro" id="IPR000313">
    <property type="entry name" value="PWWP_dom"/>
</dbReference>
<evidence type="ECO:0000313" key="9">
    <source>
        <dbReference type="EMBL" id="CAD9287638.1"/>
    </source>
</evidence>
<evidence type="ECO:0008006" key="10">
    <source>
        <dbReference type="Google" id="ProtNLM"/>
    </source>
</evidence>
<dbReference type="SUPFAM" id="SSF63748">
    <property type="entry name" value="Tudor/PWWP/MBT"/>
    <property type="match status" value="1"/>
</dbReference>
<dbReference type="SUPFAM" id="SSF57903">
    <property type="entry name" value="FYVE/PHD zinc finger"/>
    <property type="match status" value="1"/>
</dbReference>
<feature type="domain" description="PWWP" evidence="8">
    <location>
        <begin position="116"/>
        <end position="168"/>
    </location>
</feature>
<dbReference type="CDD" id="cd00084">
    <property type="entry name" value="HMG-box_SF"/>
    <property type="match status" value="1"/>
</dbReference>
<evidence type="ECO:0000256" key="2">
    <source>
        <dbReference type="ARBA" id="ARBA00022771"/>
    </source>
</evidence>
<feature type="region of interest" description="Disordered" evidence="6">
    <location>
        <begin position="295"/>
        <end position="322"/>
    </location>
</feature>
<evidence type="ECO:0000256" key="5">
    <source>
        <dbReference type="PROSITE-ProRule" id="PRU00267"/>
    </source>
</evidence>
<evidence type="ECO:0000256" key="6">
    <source>
        <dbReference type="SAM" id="MobiDB-lite"/>
    </source>
</evidence>
<dbReference type="Gene3D" id="2.30.30.140">
    <property type="match status" value="1"/>
</dbReference>
<keyword evidence="4" id="KW-0156">Chromatin regulator</keyword>
<proteinExistence type="predicted"/>
<dbReference type="SUPFAM" id="SSF47095">
    <property type="entry name" value="HMG-box"/>
    <property type="match status" value="1"/>
</dbReference>
<keyword evidence="5" id="KW-0238">DNA-binding</keyword>
<evidence type="ECO:0000256" key="4">
    <source>
        <dbReference type="ARBA" id="ARBA00022853"/>
    </source>
</evidence>
<organism evidence="9">
    <name type="scientific">Sexangularia sp. CB-2014</name>
    <dbReference type="NCBI Taxonomy" id="1486929"/>
    <lineage>
        <taxon>Eukaryota</taxon>
        <taxon>Amoebozoa</taxon>
        <taxon>Tubulinea</taxon>
        <taxon>Elardia</taxon>
        <taxon>Arcellinida</taxon>
        <taxon>Arcellinida incertae sedis</taxon>
        <taxon>Sexangularia</taxon>
    </lineage>
</organism>
<dbReference type="SMART" id="SM00249">
    <property type="entry name" value="PHD"/>
    <property type="match status" value="1"/>
</dbReference>
<dbReference type="PANTHER" id="PTHR46462">
    <property type="entry name" value="UPSET, ISOFORM A"/>
    <property type="match status" value="1"/>
</dbReference>
<keyword evidence="2" id="KW-0863">Zinc-finger</keyword>
<dbReference type="GO" id="GO:0006325">
    <property type="term" value="P:chromatin organization"/>
    <property type="evidence" value="ECO:0007669"/>
    <property type="project" value="UniProtKB-KW"/>
</dbReference>
<keyword evidence="1" id="KW-0479">Metal-binding</keyword>
<dbReference type="SMART" id="SM00293">
    <property type="entry name" value="PWWP"/>
    <property type="match status" value="1"/>
</dbReference>
<gene>
    <name evidence="9" type="ORF">SSP0437_LOCUS1271</name>
</gene>
<feature type="region of interest" description="Disordered" evidence="6">
    <location>
        <begin position="234"/>
        <end position="266"/>
    </location>
</feature>
<dbReference type="Pfam" id="PF00628">
    <property type="entry name" value="PHD"/>
    <property type="match status" value="1"/>
</dbReference>
<sequence>MDDDSSFDFQPGVSVAELGEQVVREGTQESGDSPVVPAASGASVSVTRTPPPPGGWSFDDNHTDCRCDDTVEMGLMVFCDTCGRWSHGRCFGIFEQRFIPPGSYTCHYCDPVAPRFGDLVFVKIPSFPPWPARVASLSEASTTVLNTPHGDTDVLVRFFGGRADFGWVDPSSSNWIGSFHAESSAPLRAKKSPATLAKAINYAKAWKAADLVELTLGLEASLTKGLGAAIDVAATSESKKRGRSSKAVQAQTSPKSTGDDETDDESLGQTLDSLRAKIKSQNRLIASLRAELAKVKGERRATPSGKRKRSTGGTDGTGKRSLNPYQQFCKEQQPIVRNESPHLSSAEVMKVIAGRWRARIGVDLPSPAAAPAAPTAPSTASTAPPPPPPSSSASSAPSTDPPPKVVRISVVGNEVVDAPADPAPAPASSGPVKFAIIGNELVPV</sequence>
<dbReference type="GO" id="GO:0008270">
    <property type="term" value="F:zinc ion binding"/>
    <property type="evidence" value="ECO:0007669"/>
    <property type="project" value="UniProtKB-KW"/>
</dbReference>
<dbReference type="InterPro" id="IPR009071">
    <property type="entry name" value="HMG_box_dom"/>
</dbReference>
<feature type="domain" description="HMG box" evidence="7">
    <location>
        <begin position="318"/>
        <end position="357"/>
    </location>
</feature>
<evidence type="ECO:0000256" key="3">
    <source>
        <dbReference type="ARBA" id="ARBA00022833"/>
    </source>
</evidence>
<dbReference type="EMBL" id="HBGL01001660">
    <property type="protein sequence ID" value="CAD9287638.1"/>
    <property type="molecule type" value="Transcribed_RNA"/>
</dbReference>